<dbReference type="KEGG" id="lha:LHA_0431"/>
<dbReference type="STRING" id="449.LHA_0431"/>
<protein>
    <submittedName>
        <fullName evidence="1">Uncharacterized protein</fullName>
    </submittedName>
</protein>
<gene>
    <name evidence="1" type="ORF">LHA_0431</name>
</gene>
<dbReference type="Proteomes" id="UP000032803">
    <property type="component" value="Chromosome I"/>
</dbReference>
<dbReference type="PANTHER" id="PTHR42820:SF1">
    <property type="entry name" value="SHORT-CHAIN DEHYDROGENASE_REDUCTASE FAMILY PROTEIN"/>
    <property type="match status" value="1"/>
</dbReference>
<dbReference type="HOGENOM" id="CLU_2788783_0_0_6"/>
<reference evidence="2" key="1">
    <citation type="submission" date="2014-09" db="EMBL/GenBank/DDBJ databases">
        <authorList>
            <person name="Gomez-Valero L."/>
        </authorList>
    </citation>
    <scope>NUCLEOTIDE SEQUENCE [LARGE SCALE GENOMIC DNA]</scope>
    <source>
        <strain evidence="2">ATCC35250</strain>
    </source>
</reference>
<dbReference type="Pfam" id="PF13561">
    <property type="entry name" value="adh_short_C2"/>
    <property type="match status" value="1"/>
</dbReference>
<dbReference type="EMBL" id="LN681225">
    <property type="protein sequence ID" value="CEK09533.1"/>
    <property type="molecule type" value="Genomic_DNA"/>
</dbReference>
<name>A0A0A8ULC8_LEGHA</name>
<dbReference type="RefSeq" id="WP_197541148.1">
    <property type="nucleotide sequence ID" value="NZ_LN681225.1"/>
</dbReference>
<dbReference type="AlphaFoldDB" id="A0A0A8ULC8"/>
<accession>A0A0A8ULC8</accession>
<dbReference type="InterPro" id="IPR036291">
    <property type="entry name" value="NAD(P)-bd_dom_sf"/>
</dbReference>
<proteinExistence type="predicted"/>
<dbReference type="InterPro" id="IPR002347">
    <property type="entry name" value="SDR_fam"/>
</dbReference>
<dbReference type="PATRIC" id="fig|449.7.peg.382"/>
<evidence type="ECO:0000313" key="2">
    <source>
        <dbReference type="Proteomes" id="UP000032803"/>
    </source>
</evidence>
<sequence>MKRLTNKVILITGGASGIGEAACHLLAQENADVAYAIAYLASDESRFMTASELVIDGGLSGGQLIASI</sequence>
<evidence type="ECO:0000313" key="1">
    <source>
        <dbReference type="EMBL" id="CEK09533.1"/>
    </source>
</evidence>
<keyword evidence="2" id="KW-1185">Reference proteome</keyword>
<dbReference type="SUPFAM" id="SSF51735">
    <property type="entry name" value="NAD(P)-binding Rossmann-fold domains"/>
    <property type="match status" value="2"/>
</dbReference>
<dbReference type="PANTHER" id="PTHR42820">
    <property type="entry name" value="SHORT-CHAIN DEHYDROGENASE REDUCTASE"/>
    <property type="match status" value="1"/>
</dbReference>
<dbReference type="Gene3D" id="3.40.50.720">
    <property type="entry name" value="NAD(P)-binding Rossmann-like Domain"/>
    <property type="match status" value="2"/>
</dbReference>
<organism evidence="1 2">
    <name type="scientific">Legionella hackeliae</name>
    <dbReference type="NCBI Taxonomy" id="449"/>
    <lineage>
        <taxon>Bacteria</taxon>
        <taxon>Pseudomonadati</taxon>
        <taxon>Pseudomonadota</taxon>
        <taxon>Gammaproteobacteria</taxon>
        <taxon>Legionellales</taxon>
        <taxon>Legionellaceae</taxon>
        <taxon>Legionella</taxon>
    </lineage>
</organism>